<keyword evidence="3" id="KW-1185">Reference proteome</keyword>
<evidence type="ECO:0000313" key="3">
    <source>
        <dbReference type="Proteomes" id="UP000251956"/>
    </source>
</evidence>
<reference evidence="3" key="1">
    <citation type="submission" date="2018-06" db="EMBL/GenBank/DDBJ databases">
        <authorList>
            <person name="Helene L.C."/>
            <person name="Dall'Agnol R."/>
            <person name="Delamuta J.R."/>
            <person name="Hungria M."/>
        </authorList>
    </citation>
    <scope>NUCLEOTIDE SEQUENCE [LARGE SCALE GENOMIC DNA]</scope>
    <source>
        <strain evidence="3">CNPSo 3140</strain>
    </source>
</reference>
<accession>A0A330GQ17</accession>
<name>A0A330GQ17_9HYPH</name>
<gene>
    <name evidence="2" type="ORF">DPM35_31125</name>
</gene>
<comment type="caution">
    <text evidence="2">The sequence shown here is derived from an EMBL/GenBank/DDBJ whole genome shotgun (WGS) entry which is preliminary data.</text>
</comment>
<dbReference type="Proteomes" id="UP000251956">
    <property type="component" value="Unassembled WGS sequence"/>
</dbReference>
<evidence type="ECO:0000256" key="1">
    <source>
        <dbReference type="SAM" id="MobiDB-lite"/>
    </source>
</evidence>
<dbReference type="EMBL" id="QMBQ01000014">
    <property type="protein sequence ID" value="RAZ71420.1"/>
    <property type="molecule type" value="Genomic_DNA"/>
</dbReference>
<feature type="compositionally biased region" description="Basic and acidic residues" evidence="1">
    <location>
        <begin position="9"/>
        <end position="21"/>
    </location>
</feature>
<proteinExistence type="predicted"/>
<feature type="region of interest" description="Disordered" evidence="1">
    <location>
        <begin position="1"/>
        <end position="90"/>
    </location>
</feature>
<feature type="compositionally biased region" description="Basic residues" evidence="1">
    <location>
        <begin position="27"/>
        <end position="37"/>
    </location>
</feature>
<sequence>MGEKTNPPKKGEAARKERLAEALRANLQKRKAQTRSRRAGDADNQRARDADNQRARDADNQRARDADKQRASDADQRSEGLPTAGKMHKD</sequence>
<evidence type="ECO:0000313" key="2">
    <source>
        <dbReference type="EMBL" id="RAZ71420.1"/>
    </source>
</evidence>
<dbReference type="AlphaFoldDB" id="A0A330GQ17"/>
<protein>
    <submittedName>
        <fullName evidence="2">Uncharacterized protein</fullName>
    </submittedName>
</protein>
<dbReference type="RefSeq" id="WP_112131321.1">
    <property type="nucleotide sequence ID" value="NZ_QMBQ01000014.1"/>
</dbReference>
<feature type="compositionally biased region" description="Basic and acidic residues" evidence="1">
    <location>
        <begin position="38"/>
        <end position="78"/>
    </location>
</feature>
<reference evidence="2 3" key="2">
    <citation type="submission" date="2018-07" db="EMBL/GenBank/DDBJ databases">
        <title>Diversity of Mesorhizobium strains in Brazil.</title>
        <authorList>
            <person name="Helene L.C.F."/>
            <person name="Dall'Agnol R."/>
            <person name="Delamuta J.R.M."/>
            <person name="Hungria M."/>
        </authorList>
    </citation>
    <scope>NUCLEOTIDE SEQUENCE [LARGE SCALE GENOMIC DNA]</scope>
    <source>
        <strain evidence="2 3">CNPSo 3140</strain>
    </source>
</reference>
<organism evidence="2 3">
    <name type="scientific">Mesorhizobium atlanticum</name>
    <dbReference type="NCBI Taxonomy" id="2233532"/>
    <lineage>
        <taxon>Bacteria</taxon>
        <taxon>Pseudomonadati</taxon>
        <taxon>Pseudomonadota</taxon>
        <taxon>Alphaproteobacteria</taxon>
        <taxon>Hyphomicrobiales</taxon>
        <taxon>Phyllobacteriaceae</taxon>
        <taxon>Mesorhizobium</taxon>
    </lineage>
</organism>